<reference evidence="2" key="1">
    <citation type="submission" date="2019-08" db="EMBL/GenBank/DDBJ databases">
        <authorList>
            <person name="Kucharzyk K."/>
            <person name="Murdoch R.W."/>
            <person name="Higgins S."/>
            <person name="Loffler F."/>
        </authorList>
    </citation>
    <scope>NUCLEOTIDE SEQUENCE</scope>
</reference>
<feature type="transmembrane region" description="Helical" evidence="1">
    <location>
        <begin position="265"/>
        <end position="283"/>
    </location>
</feature>
<dbReference type="EMBL" id="VSSQ01034761">
    <property type="protein sequence ID" value="MPM86810.1"/>
    <property type="molecule type" value="Genomic_DNA"/>
</dbReference>
<evidence type="ECO:0000313" key="2">
    <source>
        <dbReference type="EMBL" id="MPM86810.1"/>
    </source>
</evidence>
<gene>
    <name evidence="2" type="ORF">SDC9_133902</name>
</gene>
<dbReference type="InterPro" id="IPR038728">
    <property type="entry name" value="YkvI-like"/>
</dbReference>
<keyword evidence="1" id="KW-0812">Transmembrane</keyword>
<name>A0A645DBG6_9ZZZZ</name>
<keyword evidence="1" id="KW-1133">Transmembrane helix</keyword>
<sequence>MGGALIGLLIGSGFATGQEIMQYFVSYGYWGIVGAAVVLILLSFVGVGFISVGNVLKFERGTKVYDYFCGERLGRFYDFFSNAFVFMTYIIMIAGAASTGAQQFGLPLWAGAVGMTLLVIGSVLLGLNNFVNIIGTIMPIVIIACFYLAFHTLFTSAALIPQNTLVINELVGKGALMQASSNWFTAALSYVGFSILLMAVFMAETGKSAGSLREARRGALIGTVALCLAILILTAALMSKAHLIGESAIPSLVIANQINPLFGNFYSLMMFVGIYSTAVPLLWNPCARFAKEGTVRFKSLVIALGLSGGVIALFVEFPKLINVIYVLNGYVGVLLLGIMVVHFLRYKGFIKTEHK</sequence>
<feature type="transmembrane region" description="Helical" evidence="1">
    <location>
        <begin position="180"/>
        <end position="203"/>
    </location>
</feature>
<keyword evidence="1" id="KW-0472">Membrane</keyword>
<feature type="transmembrane region" description="Helical" evidence="1">
    <location>
        <begin position="139"/>
        <end position="160"/>
    </location>
</feature>
<evidence type="ECO:0000256" key="1">
    <source>
        <dbReference type="SAM" id="Phobius"/>
    </source>
</evidence>
<comment type="caution">
    <text evidence="2">The sequence shown here is derived from an EMBL/GenBank/DDBJ whole genome shotgun (WGS) entry which is preliminary data.</text>
</comment>
<feature type="transmembrane region" description="Helical" evidence="1">
    <location>
        <begin position="76"/>
        <end position="96"/>
    </location>
</feature>
<feature type="transmembrane region" description="Helical" evidence="1">
    <location>
        <begin position="27"/>
        <end position="56"/>
    </location>
</feature>
<proteinExistence type="predicted"/>
<organism evidence="2">
    <name type="scientific">bioreactor metagenome</name>
    <dbReference type="NCBI Taxonomy" id="1076179"/>
    <lineage>
        <taxon>unclassified sequences</taxon>
        <taxon>metagenomes</taxon>
        <taxon>ecological metagenomes</taxon>
    </lineage>
</organism>
<protein>
    <submittedName>
        <fullName evidence="2">Uncharacterized protein</fullName>
    </submittedName>
</protein>
<dbReference type="PANTHER" id="PTHR37814:SF1">
    <property type="entry name" value="MEMBRANE PROTEIN"/>
    <property type="match status" value="1"/>
</dbReference>
<feature type="transmembrane region" description="Helical" evidence="1">
    <location>
        <begin position="295"/>
        <end position="315"/>
    </location>
</feature>
<feature type="transmembrane region" description="Helical" evidence="1">
    <location>
        <begin position="224"/>
        <end position="245"/>
    </location>
</feature>
<feature type="transmembrane region" description="Helical" evidence="1">
    <location>
        <begin position="321"/>
        <end position="344"/>
    </location>
</feature>
<feature type="transmembrane region" description="Helical" evidence="1">
    <location>
        <begin position="108"/>
        <end position="127"/>
    </location>
</feature>
<accession>A0A645DBG6</accession>
<dbReference type="AlphaFoldDB" id="A0A645DBG6"/>
<dbReference type="PANTHER" id="PTHR37814">
    <property type="entry name" value="CONSERVED MEMBRANE PROTEIN"/>
    <property type="match status" value="1"/>
</dbReference>